<dbReference type="Proteomes" id="UP000483379">
    <property type="component" value="Unassembled WGS sequence"/>
</dbReference>
<gene>
    <name evidence="2" type="ORF">G3446_19810</name>
</gene>
<evidence type="ECO:0000313" key="3">
    <source>
        <dbReference type="Proteomes" id="UP000483379"/>
    </source>
</evidence>
<proteinExistence type="predicted"/>
<dbReference type="EMBL" id="JAAIJQ010000074">
    <property type="protein sequence ID" value="NEV64102.1"/>
    <property type="molecule type" value="Genomic_DNA"/>
</dbReference>
<organism evidence="2 3">
    <name type="scientific">Thiorhodococcus minor</name>
    <dbReference type="NCBI Taxonomy" id="57489"/>
    <lineage>
        <taxon>Bacteria</taxon>
        <taxon>Pseudomonadati</taxon>
        <taxon>Pseudomonadota</taxon>
        <taxon>Gammaproteobacteria</taxon>
        <taxon>Chromatiales</taxon>
        <taxon>Chromatiaceae</taxon>
        <taxon>Thiorhodococcus</taxon>
    </lineage>
</organism>
<accession>A0A6M0K2V8</accession>
<feature type="compositionally biased region" description="Pro residues" evidence="1">
    <location>
        <begin position="123"/>
        <end position="134"/>
    </location>
</feature>
<sequence length="170" mass="16969">MNSRPIVAALVGASLIGIAQNGLAFDMGNMMNPSKWMDGDRQADRGRGWDGPGYGAPGGYGMPGWSGMPYGQGGPGGYNMPGAYGGPTGYGAPMGYPGPGVYGPQRGYGGPSGPTQPAMPGYPGTPAPGMAPPIAAPAAPSGVYGTPPAGSSEIEALKARVRELEGRVGR</sequence>
<name>A0A6M0K2V8_9GAMM</name>
<dbReference type="AlphaFoldDB" id="A0A6M0K2V8"/>
<keyword evidence="3" id="KW-1185">Reference proteome</keyword>
<comment type="caution">
    <text evidence="2">The sequence shown here is derived from an EMBL/GenBank/DDBJ whole genome shotgun (WGS) entry which is preliminary data.</text>
</comment>
<dbReference type="RefSeq" id="WP_164454634.1">
    <property type="nucleotide sequence ID" value="NZ_JAAIJQ010000074.1"/>
</dbReference>
<protein>
    <submittedName>
        <fullName evidence="2">Uncharacterized protein</fullName>
    </submittedName>
</protein>
<evidence type="ECO:0000313" key="2">
    <source>
        <dbReference type="EMBL" id="NEV64102.1"/>
    </source>
</evidence>
<reference evidence="2 3" key="1">
    <citation type="submission" date="2020-02" db="EMBL/GenBank/DDBJ databases">
        <title>Genome sequences of Thiorhodococcus mannitoliphagus and Thiorhodococcus minor, purple sulfur photosynthetic bacteria in the gammaproteobacterial family, Chromatiaceae.</title>
        <authorList>
            <person name="Aviles F.A."/>
            <person name="Meyer T.E."/>
            <person name="Kyndt J.A."/>
        </authorList>
    </citation>
    <scope>NUCLEOTIDE SEQUENCE [LARGE SCALE GENOMIC DNA]</scope>
    <source>
        <strain evidence="2 3">DSM 11518</strain>
    </source>
</reference>
<evidence type="ECO:0000256" key="1">
    <source>
        <dbReference type="SAM" id="MobiDB-lite"/>
    </source>
</evidence>
<feature type="region of interest" description="Disordered" evidence="1">
    <location>
        <begin position="105"/>
        <end position="134"/>
    </location>
</feature>